<keyword evidence="3" id="KW-1185">Reference proteome</keyword>
<gene>
    <name evidence="2" type="ORF">B0T16DRAFT_393551</name>
</gene>
<feature type="compositionally biased region" description="Low complexity" evidence="1">
    <location>
        <begin position="50"/>
        <end position="70"/>
    </location>
</feature>
<reference evidence="2" key="1">
    <citation type="submission" date="2023-06" db="EMBL/GenBank/DDBJ databases">
        <title>Genome-scale phylogeny and comparative genomics of the fungal order Sordariales.</title>
        <authorList>
            <consortium name="Lawrence Berkeley National Laboratory"/>
            <person name="Hensen N."/>
            <person name="Bonometti L."/>
            <person name="Westerberg I."/>
            <person name="Brannstrom I.O."/>
            <person name="Guillou S."/>
            <person name="Cros-Aarteil S."/>
            <person name="Calhoun S."/>
            <person name="Haridas S."/>
            <person name="Kuo A."/>
            <person name="Mondo S."/>
            <person name="Pangilinan J."/>
            <person name="Riley R."/>
            <person name="Labutti K."/>
            <person name="Andreopoulos B."/>
            <person name="Lipzen A."/>
            <person name="Chen C."/>
            <person name="Yanf M."/>
            <person name="Daum C."/>
            <person name="Ng V."/>
            <person name="Clum A."/>
            <person name="Steindorff A."/>
            <person name="Ohm R."/>
            <person name="Martin F."/>
            <person name="Silar P."/>
            <person name="Natvig D."/>
            <person name="Lalanne C."/>
            <person name="Gautier V."/>
            <person name="Ament-Velasquez S.L."/>
            <person name="Kruys A."/>
            <person name="Hutchinson M.I."/>
            <person name="Powell A.J."/>
            <person name="Barry K."/>
            <person name="Miller A.N."/>
            <person name="Grigoriev I.V."/>
            <person name="Debuchy R."/>
            <person name="Gladieux P."/>
            <person name="Thoren M.H."/>
            <person name="Johannesson H."/>
        </authorList>
    </citation>
    <scope>NUCLEOTIDE SEQUENCE</scope>
    <source>
        <strain evidence="2">SMH2532-1</strain>
    </source>
</reference>
<dbReference type="AlphaFoldDB" id="A0AA39XVX8"/>
<evidence type="ECO:0000313" key="3">
    <source>
        <dbReference type="Proteomes" id="UP001174936"/>
    </source>
</evidence>
<accession>A0AA39XVX8</accession>
<organism evidence="2 3">
    <name type="scientific">Cercophora newfieldiana</name>
    <dbReference type="NCBI Taxonomy" id="92897"/>
    <lineage>
        <taxon>Eukaryota</taxon>
        <taxon>Fungi</taxon>
        <taxon>Dikarya</taxon>
        <taxon>Ascomycota</taxon>
        <taxon>Pezizomycotina</taxon>
        <taxon>Sordariomycetes</taxon>
        <taxon>Sordariomycetidae</taxon>
        <taxon>Sordariales</taxon>
        <taxon>Lasiosphaeriaceae</taxon>
        <taxon>Cercophora</taxon>
    </lineage>
</organism>
<comment type="caution">
    <text evidence="2">The sequence shown here is derived from an EMBL/GenBank/DDBJ whole genome shotgun (WGS) entry which is preliminary data.</text>
</comment>
<dbReference type="EMBL" id="JAULSV010000006">
    <property type="protein sequence ID" value="KAK0641236.1"/>
    <property type="molecule type" value="Genomic_DNA"/>
</dbReference>
<feature type="region of interest" description="Disordered" evidence="1">
    <location>
        <begin position="40"/>
        <end position="70"/>
    </location>
</feature>
<evidence type="ECO:0000313" key="2">
    <source>
        <dbReference type="EMBL" id="KAK0641236.1"/>
    </source>
</evidence>
<protein>
    <submittedName>
        <fullName evidence="2">Uncharacterized protein</fullName>
    </submittedName>
</protein>
<dbReference type="Proteomes" id="UP001174936">
    <property type="component" value="Unassembled WGS sequence"/>
</dbReference>
<evidence type="ECO:0000256" key="1">
    <source>
        <dbReference type="SAM" id="MobiDB-lite"/>
    </source>
</evidence>
<sequence length="130" mass="14205">MSIPRTLQLLSPATLSAPLLKSRPATILFVPRAPLSHPHLRNTNGVARFSTSRIPRSSNTSNNNSAPTENPSYPAFSLKSIIPNPKLRVVFWVLLGVMAASESLMWIKYYPKIFGKDKGEGEGEGSGKTE</sequence>
<name>A0AA39XVX8_9PEZI</name>
<proteinExistence type="predicted"/>